<sequence length="238" mass="25704">MSTPVPQNLNRRQQLMQSYKMAKQHDPALGLWIAGAAVLGAVIGFGLIAVVPGGMGVFSWISAVICAVLGAFLFGMIIFGRRVQKAAYKQMDGQIGAAAATLGMLRRGWKIEPAVGFTKQQDVVHRVIGPPGVILVGEGNSHNRVKGLLATEHRKHSRVLSETPIFEVVSGKDADNGEVDLPDLIKHVRKLGRNIKPAEMTDVINRLKALDAQRGQLPIPKGPMPTSMKGQRGNLRGR</sequence>
<comment type="caution">
    <text evidence="3">The sequence shown here is derived from an EMBL/GenBank/DDBJ whole genome shotgun (WGS) entry which is preliminary data.</text>
</comment>
<keyword evidence="2" id="KW-0812">Transmembrane</keyword>
<feature type="region of interest" description="Disordered" evidence="1">
    <location>
        <begin position="216"/>
        <end position="238"/>
    </location>
</feature>
<dbReference type="Proteomes" id="UP001596098">
    <property type="component" value="Unassembled WGS sequence"/>
</dbReference>
<gene>
    <name evidence="3" type="ORF">ACFPWU_00915</name>
</gene>
<dbReference type="EMBL" id="JBHSQI010000001">
    <property type="protein sequence ID" value="MFC6152230.1"/>
    <property type="molecule type" value="Genomic_DNA"/>
</dbReference>
<dbReference type="RefSeq" id="WP_128220343.1">
    <property type="nucleotide sequence ID" value="NZ_CP034929.1"/>
</dbReference>
<proteinExistence type="predicted"/>
<dbReference type="Pfam" id="PF13829">
    <property type="entry name" value="DUF4191"/>
    <property type="match status" value="1"/>
</dbReference>
<evidence type="ECO:0000313" key="3">
    <source>
        <dbReference type="EMBL" id="MFC6152230.1"/>
    </source>
</evidence>
<organism evidence="3 4">
    <name type="scientific">Nocardioides yefusunii</name>
    <dbReference type="NCBI Taxonomy" id="2500546"/>
    <lineage>
        <taxon>Bacteria</taxon>
        <taxon>Bacillati</taxon>
        <taxon>Actinomycetota</taxon>
        <taxon>Actinomycetes</taxon>
        <taxon>Propionibacteriales</taxon>
        <taxon>Nocardioidaceae</taxon>
        <taxon>Nocardioides</taxon>
    </lineage>
</organism>
<feature type="transmembrane region" description="Helical" evidence="2">
    <location>
        <begin position="29"/>
        <end position="51"/>
    </location>
</feature>
<protein>
    <submittedName>
        <fullName evidence="3">DUF4191 domain-containing protein</fullName>
    </submittedName>
</protein>
<keyword evidence="2" id="KW-1133">Transmembrane helix</keyword>
<accession>A0ABW1QUF7</accession>
<dbReference type="InterPro" id="IPR025445">
    <property type="entry name" value="DUF4191"/>
</dbReference>
<name>A0ABW1QUF7_9ACTN</name>
<feature type="transmembrane region" description="Helical" evidence="2">
    <location>
        <begin position="57"/>
        <end position="79"/>
    </location>
</feature>
<evidence type="ECO:0000313" key="4">
    <source>
        <dbReference type="Proteomes" id="UP001596098"/>
    </source>
</evidence>
<keyword evidence="2" id="KW-0472">Membrane</keyword>
<keyword evidence="4" id="KW-1185">Reference proteome</keyword>
<reference evidence="4" key="1">
    <citation type="journal article" date="2019" name="Int. J. Syst. Evol. Microbiol.">
        <title>The Global Catalogue of Microorganisms (GCM) 10K type strain sequencing project: providing services to taxonomists for standard genome sequencing and annotation.</title>
        <authorList>
            <consortium name="The Broad Institute Genomics Platform"/>
            <consortium name="The Broad Institute Genome Sequencing Center for Infectious Disease"/>
            <person name="Wu L."/>
            <person name="Ma J."/>
        </authorList>
    </citation>
    <scope>NUCLEOTIDE SEQUENCE [LARGE SCALE GENOMIC DNA]</scope>
    <source>
        <strain evidence="4">DFY28</strain>
    </source>
</reference>
<evidence type="ECO:0000256" key="1">
    <source>
        <dbReference type="SAM" id="MobiDB-lite"/>
    </source>
</evidence>
<evidence type="ECO:0000256" key="2">
    <source>
        <dbReference type="SAM" id="Phobius"/>
    </source>
</evidence>